<feature type="region of interest" description="Disordered" evidence="2">
    <location>
        <begin position="312"/>
        <end position="332"/>
    </location>
</feature>
<accession>A0A9Q1H3V2</accession>
<dbReference type="Proteomes" id="UP001152320">
    <property type="component" value="Chromosome 12"/>
</dbReference>
<keyword evidence="4" id="KW-1185">Reference proteome</keyword>
<feature type="compositionally biased region" description="Low complexity" evidence="2">
    <location>
        <begin position="588"/>
        <end position="602"/>
    </location>
</feature>
<evidence type="ECO:0000256" key="1">
    <source>
        <dbReference type="SAM" id="Coils"/>
    </source>
</evidence>
<feature type="compositionally biased region" description="Basic and acidic residues" evidence="2">
    <location>
        <begin position="312"/>
        <end position="322"/>
    </location>
</feature>
<feature type="region of interest" description="Disordered" evidence="2">
    <location>
        <begin position="542"/>
        <end position="661"/>
    </location>
</feature>
<evidence type="ECO:0000256" key="2">
    <source>
        <dbReference type="SAM" id="MobiDB-lite"/>
    </source>
</evidence>
<feature type="compositionally biased region" description="Polar residues" evidence="2">
    <location>
        <begin position="618"/>
        <end position="636"/>
    </location>
</feature>
<sequence length="722" mass="80540">MERSTLYAFYDGGQFWTLPTLEEFLEEDEQELAEKMVLQTEKDHLEEKVDELKEELAVACQVLPDNVAYLQTGDNTEEDLISPAMIHPPVTSSTPYKQPLNPAASVSIYSELKAVSTGNTLTPVYGILPVDSDNMKEETGATTSDEAVEMVLRLRSKKQAILKEVEEIMKESSEKGESSPMNGLSKEVVTCISKEMDHILDQMKVVAKAKQNSDERAKKLSKLLKEIASEKESLLHQYEDAVSKLQQLNYDQHQLELVRAENEILEHSIEQEKSRLSLVEQRLLECQEQLRMAQEREKKWKLIVMEALTSQSDKERKTKEYPDQNFPISSGRLNHKSSSVTKSQLSLLDALSLEIFPAKLSSVLSGTKGFGATLAQKEVHPTYSTSCKVEAPGSSPVTNKCEPNLSRAKSWDLTFTTATDQSSQSLAEALGEDLKAADSCYDTASSRLVYCNLKVEETVTPNLREDSFASFKSQDNSVDSNNNFELRYLKQEGGDGTHLRRNKKSLELRDELSDKKTSKDNSLSVKVFREVAIQTIPINSGARVKKPNKPKKDTLPKLNLPSESSLILEEKVKETDSLPPNSPPQSPHSPLLTIPKLSIPDSPHSHDSDSLSSSFSFKTANSSPPQSPGATSNNSSREADVSSEGLSSYTSSSSPPDLFFSCTEGDLSRKLSEKMEKQVDENFNKGLSQSDRYEIIGRGRSRLLAYYRPYARDVTEQKVLPR</sequence>
<evidence type="ECO:0000313" key="3">
    <source>
        <dbReference type="EMBL" id="KAJ8031515.1"/>
    </source>
</evidence>
<feature type="coiled-coil region" evidence="1">
    <location>
        <begin position="35"/>
        <end position="62"/>
    </location>
</feature>
<feature type="coiled-coil region" evidence="1">
    <location>
        <begin position="210"/>
        <end position="296"/>
    </location>
</feature>
<comment type="caution">
    <text evidence="3">The sequence shown here is derived from an EMBL/GenBank/DDBJ whole genome shotgun (WGS) entry which is preliminary data.</text>
</comment>
<name>A0A9Q1H3V2_HOLLE</name>
<evidence type="ECO:0000313" key="4">
    <source>
        <dbReference type="Proteomes" id="UP001152320"/>
    </source>
</evidence>
<organism evidence="3 4">
    <name type="scientific">Holothuria leucospilota</name>
    <name type="common">Black long sea cucumber</name>
    <name type="synonym">Mertensiothuria leucospilota</name>
    <dbReference type="NCBI Taxonomy" id="206669"/>
    <lineage>
        <taxon>Eukaryota</taxon>
        <taxon>Metazoa</taxon>
        <taxon>Echinodermata</taxon>
        <taxon>Eleutherozoa</taxon>
        <taxon>Echinozoa</taxon>
        <taxon>Holothuroidea</taxon>
        <taxon>Aspidochirotacea</taxon>
        <taxon>Aspidochirotida</taxon>
        <taxon>Holothuriidae</taxon>
        <taxon>Holothuria</taxon>
    </lineage>
</organism>
<dbReference type="AlphaFoldDB" id="A0A9Q1H3V2"/>
<reference evidence="3" key="1">
    <citation type="submission" date="2021-10" db="EMBL/GenBank/DDBJ databases">
        <title>Tropical sea cucumber genome reveals ecological adaptation and Cuvierian tubules defense mechanism.</title>
        <authorList>
            <person name="Chen T."/>
        </authorList>
    </citation>
    <scope>NUCLEOTIDE SEQUENCE</scope>
    <source>
        <strain evidence="3">Nanhai2018</strain>
        <tissue evidence="3">Muscle</tissue>
    </source>
</reference>
<protein>
    <submittedName>
        <fullName evidence="3">Uncharacterized protein</fullName>
    </submittedName>
</protein>
<gene>
    <name evidence="3" type="ORF">HOLleu_24726</name>
</gene>
<dbReference type="OrthoDB" id="10610416at2759"/>
<dbReference type="EMBL" id="JAIZAY010000012">
    <property type="protein sequence ID" value="KAJ8031515.1"/>
    <property type="molecule type" value="Genomic_DNA"/>
</dbReference>
<feature type="compositionally biased region" description="Low complexity" evidence="2">
    <location>
        <begin position="642"/>
        <end position="654"/>
    </location>
</feature>
<proteinExistence type="predicted"/>
<keyword evidence="1" id="KW-0175">Coiled coil</keyword>